<protein>
    <submittedName>
        <fullName evidence="4">AsmA family protein</fullName>
    </submittedName>
</protein>
<organism evidence="4">
    <name type="scientific">Coralloluteibacterium stylophorae</name>
    <dbReference type="NCBI Taxonomy" id="1776034"/>
    <lineage>
        <taxon>Bacteria</taxon>
        <taxon>Pseudomonadati</taxon>
        <taxon>Pseudomonadota</taxon>
        <taxon>Gammaproteobacteria</taxon>
        <taxon>Lysobacterales</taxon>
        <taxon>Lysobacteraceae</taxon>
        <taxon>Coralloluteibacterium</taxon>
    </lineage>
</organism>
<evidence type="ECO:0000256" key="1">
    <source>
        <dbReference type="SAM" id="MobiDB-lite"/>
    </source>
</evidence>
<evidence type="ECO:0000313" key="6">
    <source>
        <dbReference type="Proteomes" id="UP000675747"/>
    </source>
</evidence>
<keyword evidence="6" id="KW-1185">Reference proteome</keyword>
<sequence length="663" mass="71156">MNTPVTRARQGKRTRRRGWLIALAVVAVVILVLALIWDWNWFKGPIERQVEAATGREFEIRGDLDVDFPPWAPVVRADGLRLGNAEWSEDPAMVEVGRLEAQIRLFPLLAGDIVLPRLDLEAPRVVLETNEEGVGNWEFGDDEPQQDEGPPDLPDLRALRVSDGELVFREGNRRTDLSLAVETREPDQEDAAAPVALAGEGSYRGAPFSLEGTIESPLELLDQDAPYRLDLSARAGATRAHVRGSVTGALQLEGVDVMLALSGANLADLYPLLGVALPDTPPYSLDGRFGYAGTTFTYRGFDGEVGDSDLHGDVSIDIGGDRLRLEADLTSQLLDIDDLAGFIGAPPETGEGETASEEQEQLAAEQEASGRLLPDEPYDLEKLNSLDADVRLRAQRIEAPRWPIDDMEAHLTLEKGLVRLDPLNFGVAGGQVRSTIQLDAGRPEIRTRADIGVRNLELPRLVPASDLLEQAAGRIAGDISLEGRGNSVAQMLGTSNGEVRLGMGSGHMSNLLLELAGLDVAQSVRYWLGRDREVTVRCAFADLEVEDGTASARALAFDTTDTLIVGSGSVNLSTEEIDLRVEPEPKDNTFLSVRTPIWIRGTMADPAIVPDAGGLARRGLAAAALGAIAPPAALLALLDFGGGENADCGQVPDAAQDAAQQQG</sequence>
<feature type="region of interest" description="Disordered" evidence="1">
    <location>
        <begin position="344"/>
        <end position="370"/>
    </location>
</feature>
<gene>
    <name evidence="5" type="ORF">KB893_004365</name>
    <name evidence="4" type="ORF">KB893_13020</name>
</gene>
<accession>A0A8J7VWY0</accession>
<feature type="transmembrane region" description="Helical" evidence="2">
    <location>
        <begin position="20"/>
        <end position="42"/>
    </location>
</feature>
<reference evidence="4" key="2">
    <citation type="submission" date="2021-04" db="EMBL/GenBank/DDBJ databases">
        <authorList>
            <person name="Karlyshev A.V."/>
        </authorList>
    </citation>
    <scope>NUCLEOTIDE SEQUENCE</scope>
    <source>
        <strain evidence="4">LMG 29479</strain>
    </source>
</reference>
<dbReference type="Proteomes" id="UP000675747">
    <property type="component" value="Unassembled WGS sequence"/>
</dbReference>
<dbReference type="RefSeq" id="WP_211927336.1">
    <property type="nucleotide sequence ID" value="NZ_JAGQFT020000002.1"/>
</dbReference>
<feature type="domain" description="AsmA" evidence="3">
    <location>
        <begin position="199"/>
        <end position="553"/>
    </location>
</feature>
<evidence type="ECO:0000313" key="5">
    <source>
        <dbReference type="EMBL" id="MBS7456370.1"/>
    </source>
</evidence>
<dbReference type="InterPro" id="IPR007844">
    <property type="entry name" value="AsmA"/>
</dbReference>
<comment type="caution">
    <text evidence="4">The sequence shown here is derived from an EMBL/GenBank/DDBJ whole genome shotgun (WGS) entry which is preliminary data.</text>
</comment>
<keyword evidence="2" id="KW-0812">Transmembrane</keyword>
<evidence type="ECO:0000313" key="4">
    <source>
        <dbReference type="EMBL" id="MBR0563428.1"/>
    </source>
</evidence>
<feature type="region of interest" description="Disordered" evidence="1">
    <location>
        <begin position="134"/>
        <end position="155"/>
    </location>
</feature>
<dbReference type="PANTHER" id="PTHR30441">
    <property type="entry name" value="DUF748 DOMAIN-CONTAINING PROTEIN"/>
    <property type="match status" value="1"/>
</dbReference>
<keyword evidence="2" id="KW-1133">Transmembrane helix</keyword>
<feature type="domain" description="AsmA" evidence="3">
    <location>
        <begin position="20"/>
        <end position="140"/>
    </location>
</feature>
<keyword evidence="2" id="KW-0472">Membrane</keyword>
<evidence type="ECO:0000256" key="2">
    <source>
        <dbReference type="SAM" id="Phobius"/>
    </source>
</evidence>
<evidence type="ECO:0000259" key="3">
    <source>
        <dbReference type="Pfam" id="PF05170"/>
    </source>
</evidence>
<dbReference type="Pfam" id="PF05170">
    <property type="entry name" value="AsmA"/>
    <property type="match status" value="2"/>
</dbReference>
<dbReference type="GO" id="GO:0090313">
    <property type="term" value="P:regulation of protein targeting to membrane"/>
    <property type="evidence" value="ECO:0007669"/>
    <property type="project" value="TreeGrafter"/>
</dbReference>
<dbReference type="InterPro" id="IPR052894">
    <property type="entry name" value="AsmA-related"/>
</dbReference>
<feature type="compositionally biased region" description="Acidic residues" evidence="1">
    <location>
        <begin position="139"/>
        <end position="150"/>
    </location>
</feature>
<dbReference type="GO" id="GO:0005886">
    <property type="term" value="C:plasma membrane"/>
    <property type="evidence" value="ECO:0007669"/>
    <property type="project" value="TreeGrafter"/>
</dbReference>
<dbReference type="EMBL" id="JAGQFT020000002">
    <property type="protein sequence ID" value="MBS7456370.1"/>
    <property type="molecule type" value="Genomic_DNA"/>
</dbReference>
<proteinExistence type="predicted"/>
<dbReference type="AlphaFoldDB" id="A0A8J7VWY0"/>
<name>A0A8J7VWY0_9GAMM</name>
<dbReference type="PANTHER" id="PTHR30441:SF9">
    <property type="entry name" value="ASMA FAMILY PROTEIN YHJG"/>
    <property type="match status" value="1"/>
</dbReference>
<dbReference type="EMBL" id="JAGQFT010000131">
    <property type="protein sequence ID" value="MBR0563428.1"/>
    <property type="molecule type" value="Genomic_DNA"/>
</dbReference>
<reference evidence="5 6" key="1">
    <citation type="journal article" date="2021" name="Microbiol. Resour. Announc.">
        <title>Draft Genome Sequence of Coralloluteibacterium stylophorae LMG 29479T.</title>
        <authorList>
            <person name="Karlyshev A.V."/>
            <person name="Kudryashova E.B."/>
            <person name="Ariskina E.V."/>
            <person name="Conroy A.P."/>
            <person name="Abidueva E.Y."/>
        </authorList>
    </citation>
    <scope>NUCLEOTIDE SEQUENCE [LARGE SCALE GENOMIC DNA]</scope>
    <source>
        <strain evidence="5 6">LMG 29479</strain>
    </source>
</reference>
<feature type="compositionally biased region" description="Acidic residues" evidence="1">
    <location>
        <begin position="350"/>
        <end position="360"/>
    </location>
</feature>